<dbReference type="Proteomes" id="UP000664940">
    <property type="component" value="Unassembled WGS sequence"/>
</dbReference>
<proteinExistence type="predicted"/>
<gene>
    <name evidence="2" type="ORF">HJG60_007871</name>
</gene>
<evidence type="ECO:0000313" key="2">
    <source>
        <dbReference type="EMBL" id="KAF6130926.1"/>
    </source>
</evidence>
<feature type="region of interest" description="Disordered" evidence="1">
    <location>
        <begin position="91"/>
        <end position="126"/>
    </location>
</feature>
<comment type="caution">
    <text evidence="2">The sequence shown here is derived from an EMBL/GenBank/DDBJ whole genome shotgun (WGS) entry which is preliminary data.</text>
</comment>
<sequence length="126" mass="13031">MGARDDKSDAAPGRPCGHPPPPQLQPRSAPSPQPLALTHSHPSPGAPSRPACPASLPALRPPAVSSSGAQLPIPLARPVLSLLFALSKHCPGHVSQQQPTHRSSLPPRRPPRLAPGCYGNASRAQS</sequence>
<feature type="compositionally biased region" description="Pro residues" evidence="1">
    <location>
        <begin position="17"/>
        <end position="33"/>
    </location>
</feature>
<dbReference type="EMBL" id="JABVXQ010000001">
    <property type="protein sequence ID" value="KAF6130926.1"/>
    <property type="molecule type" value="Genomic_DNA"/>
</dbReference>
<protein>
    <submittedName>
        <fullName evidence="2">Uncharacterized protein</fullName>
    </submittedName>
</protein>
<reference evidence="2 3" key="1">
    <citation type="journal article" date="2020" name="Nature">
        <title>Six reference-quality genomes reveal evolution of bat adaptations.</title>
        <authorList>
            <person name="Jebb D."/>
            <person name="Huang Z."/>
            <person name="Pippel M."/>
            <person name="Hughes G.M."/>
            <person name="Lavrichenko K."/>
            <person name="Devanna P."/>
            <person name="Winkler S."/>
            <person name="Jermiin L.S."/>
            <person name="Skirmuntt E.C."/>
            <person name="Katzourakis A."/>
            <person name="Burkitt-Gray L."/>
            <person name="Ray D.A."/>
            <person name="Sullivan K.A.M."/>
            <person name="Roscito J.G."/>
            <person name="Kirilenko B.M."/>
            <person name="Davalos L.M."/>
            <person name="Corthals A.P."/>
            <person name="Power M.L."/>
            <person name="Jones G."/>
            <person name="Ransome R.D."/>
            <person name="Dechmann D.K.N."/>
            <person name="Locatelli A.G."/>
            <person name="Puechmaille S.J."/>
            <person name="Fedrigo O."/>
            <person name="Jarvis E.D."/>
            <person name="Hiller M."/>
            <person name="Vernes S.C."/>
            <person name="Myers E.W."/>
            <person name="Teeling E.C."/>
        </authorList>
    </citation>
    <scope>NUCLEOTIDE SEQUENCE [LARGE SCALE GENOMIC DNA]</scope>
    <source>
        <strain evidence="2">Bat1K_MPI-CBG_1</strain>
    </source>
</reference>
<accession>A0A834EVK2</accession>
<evidence type="ECO:0000256" key="1">
    <source>
        <dbReference type="SAM" id="MobiDB-lite"/>
    </source>
</evidence>
<organism evidence="2 3">
    <name type="scientific">Phyllostomus discolor</name>
    <name type="common">pale spear-nosed bat</name>
    <dbReference type="NCBI Taxonomy" id="89673"/>
    <lineage>
        <taxon>Eukaryota</taxon>
        <taxon>Metazoa</taxon>
        <taxon>Chordata</taxon>
        <taxon>Craniata</taxon>
        <taxon>Vertebrata</taxon>
        <taxon>Euteleostomi</taxon>
        <taxon>Mammalia</taxon>
        <taxon>Eutheria</taxon>
        <taxon>Laurasiatheria</taxon>
        <taxon>Chiroptera</taxon>
        <taxon>Yangochiroptera</taxon>
        <taxon>Phyllostomidae</taxon>
        <taxon>Phyllostominae</taxon>
        <taxon>Phyllostomus</taxon>
    </lineage>
</organism>
<feature type="region of interest" description="Disordered" evidence="1">
    <location>
        <begin position="1"/>
        <end position="70"/>
    </location>
</feature>
<evidence type="ECO:0000313" key="3">
    <source>
        <dbReference type="Proteomes" id="UP000664940"/>
    </source>
</evidence>
<name>A0A834EVK2_9CHIR</name>
<dbReference type="AlphaFoldDB" id="A0A834EVK2"/>